<dbReference type="GO" id="GO:0003677">
    <property type="term" value="F:DNA binding"/>
    <property type="evidence" value="ECO:0007669"/>
    <property type="project" value="UniProtKB-KW"/>
</dbReference>
<keyword evidence="8" id="KW-1185">Reference proteome</keyword>
<dbReference type="AlphaFoldDB" id="A0A2I2L216"/>
<feature type="domain" description="HTH lysR-type" evidence="6">
    <location>
        <begin position="57"/>
        <end position="114"/>
    </location>
</feature>
<evidence type="ECO:0000256" key="3">
    <source>
        <dbReference type="ARBA" id="ARBA00023125"/>
    </source>
</evidence>
<comment type="similarity">
    <text evidence="1">Belongs to the LysR transcriptional regulatory family.</text>
</comment>
<dbReference type="InterPro" id="IPR005119">
    <property type="entry name" value="LysR_subst-bd"/>
</dbReference>
<evidence type="ECO:0000256" key="2">
    <source>
        <dbReference type="ARBA" id="ARBA00023015"/>
    </source>
</evidence>
<accession>A0A2I2L216</accession>
<dbReference type="InterPro" id="IPR000847">
    <property type="entry name" value="LysR_HTH_N"/>
</dbReference>
<dbReference type="Gene3D" id="1.10.10.10">
    <property type="entry name" value="Winged helix-like DNA-binding domain superfamily/Winged helix DNA-binding domain"/>
    <property type="match status" value="1"/>
</dbReference>
<name>A0A2I2L216_9ACTN</name>
<proteinExistence type="inferred from homology"/>
<dbReference type="Gene3D" id="3.40.190.10">
    <property type="entry name" value="Periplasmic binding protein-like II"/>
    <property type="match status" value="2"/>
</dbReference>
<dbReference type="Pfam" id="PF00126">
    <property type="entry name" value="HTH_1"/>
    <property type="match status" value="1"/>
</dbReference>
<gene>
    <name evidence="7" type="ORF">FRACA_870023</name>
</gene>
<dbReference type="PANTHER" id="PTHR30579">
    <property type="entry name" value="TRANSCRIPTIONAL REGULATOR"/>
    <property type="match status" value="1"/>
</dbReference>
<dbReference type="SUPFAM" id="SSF53850">
    <property type="entry name" value="Periplasmic binding protein-like II"/>
    <property type="match status" value="1"/>
</dbReference>
<protein>
    <submittedName>
        <fullName evidence="7">Transcriptional regulator (Modular protein)</fullName>
    </submittedName>
</protein>
<evidence type="ECO:0000259" key="6">
    <source>
        <dbReference type="PROSITE" id="PS50931"/>
    </source>
</evidence>
<dbReference type="Proteomes" id="UP000234331">
    <property type="component" value="Unassembled WGS sequence"/>
</dbReference>
<keyword evidence="2" id="KW-0805">Transcription regulation</keyword>
<keyword evidence="3" id="KW-0238">DNA-binding</keyword>
<dbReference type="InterPro" id="IPR036388">
    <property type="entry name" value="WH-like_DNA-bd_sf"/>
</dbReference>
<dbReference type="PROSITE" id="PS50931">
    <property type="entry name" value="HTH_LYSR"/>
    <property type="match status" value="1"/>
</dbReference>
<evidence type="ECO:0000256" key="5">
    <source>
        <dbReference type="SAM" id="MobiDB-lite"/>
    </source>
</evidence>
<reference evidence="7 8" key="1">
    <citation type="submission" date="2017-06" db="EMBL/GenBank/DDBJ databases">
        <authorList>
            <person name="Kim H.J."/>
            <person name="Triplett B.A."/>
        </authorList>
    </citation>
    <scope>NUCLEOTIDE SEQUENCE [LARGE SCALE GENOMIC DNA]</scope>
    <source>
        <strain evidence="7">FRACA_ARgP5</strain>
    </source>
</reference>
<sequence>MVSNADPQSHRSAFAIGLVSSGVPSMSPSSRAGFPADSLPPAGSALPAASPTGSSVLDITALRSLVAIADSGGFRRAAAALCVSQSAVSQHVRRLERAVGRPLVTPDGRATRFTPDGELLLAAARHLLDLHDATLRALGVGAPARPSTITVGATEHAADHLLPLWMVALTAAYPDARVQFRLDRGARLTEGLDAGTVDVALLIGVPPGPGSRPAGVLPLAWYAAAGWSPPPPGRPLPLIAINDPCTIRRQALSTLARVGRTAWVAGEAGHLAGVLQAARAGVGVALLADVGPVPPGLVRRDDLPAADPEPLHVRTRRGAPARLADVIGDTVTDALAAVPPAGHDERSRRGRSPAPR</sequence>
<organism evidence="7 8">
    <name type="scientific">Frankia canadensis</name>
    <dbReference type="NCBI Taxonomy" id="1836972"/>
    <lineage>
        <taxon>Bacteria</taxon>
        <taxon>Bacillati</taxon>
        <taxon>Actinomycetota</taxon>
        <taxon>Actinomycetes</taxon>
        <taxon>Frankiales</taxon>
        <taxon>Frankiaceae</taxon>
        <taxon>Frankia</taxon>
    </lineage>
</organism>
<dbReference type="InterPro" id="IPR036390">
    <property type="entry name" value="WH_DNA-bd_sf"/>
</dbReference>
<evidence type="ECO:0000313" key="7">
    <source>
        <dbReference type="EMBL" id="SNQ51948.1"/>
    </source>
</evidence>
<dbReference type="GO" id="GO:0003700">
    <property type="term" value="F:DNA-binding transcription factor activity"/>
    <property type="evidence" value="ECO:0007669"/>
    <property type="project" value="InterPro"/>
</dbReference>
<dbReference type="EMBL" id="FZMO01000555">
    <property type="protein sequence ID" value="SNQ51948.1"/>
    <property type="molecule type" value="Genomic_DNA"/>
</dbReference>
<feature type="region of interest" description="Disordered" evidence="5">
    <location>
        <begin position="337"/>
        <end position="356"/>
    </location>
</feature>
<dbReference type="InterPro" id="IPR050176">
    <property type="entry name" value="LTTR"/>
</dbReference>
<dbReference type="SUPFAM" id="SSF46785">
    <property type="entry name" value="Winged helix' DNA-binding domain"/>
    <property type="match status" value="1"/>
</dbReference>
<dbReference type="Pfam" id="PF03466">
    <property type="entry name" value="LysR_substrate"/>
    <property type="match status" value="1"/>
</dbReference>
<evidence type="ECO:0000313" key="8">
    <source>
        <dbReference type="Proteomes" id="UP000234331"/>
    </source>
</evidence>
<keyword evidence="4" id="KW-0804">Transcription</keyword>
<dbReference type="PANTHER" id="PTHR30579:SF7">
    <property type="entry name" value="HTH-TYPE TRANSCRIPTIONAL REGULATOR LRHA-RELATED"/>
    <property type="match status" value="1"/>
</dbReference>
<evidence type="ECO:0000256" key="4">
    <source>
        <dbReference type="ARBA" id="ARBA00023163"/>
    </source>
</evidence>
<evidence type="ECO:0000256" key="1">
    <source>
        <dbReference type="ARBA" id="ARBA00009437"/>
    </source>
</evidence>